<accession>A0A498I7Y8</accession>
<dbReference type="AlphaFoldDB" id="A0A498I7Y8"/>
<gene>
    <name evidence="1" type="ORF">DVH24_001703</name>
</gene>
<dbReference type="Proteomes" id="UP000290289">
    <property type="component" value="Chromosome 13"/>
</dbReference>
<keyword evidence="2" id="KW-1185">Reference proteome</keyword>
<reference evidence="1 2" key="1">
    <citation type="submission" date="2018-10" db="EMBL/GenBank/DDBJ databases">
        <title>A high-quality apple genome assembly.</title>
        <authorList>
            <person name="Hu J."/>
        </authorList>
    </citation>
    <scope>NUCLEOTIDE SEQUENCE [LARGE SCALE GENOMIC DNA]</scope>
    <source>
        <strain evidence="2">cv. HFTH1</strain>
        <tissue evidence="1">Young leaf</tissue>
    </source>
</reference>
<comment type="caution">
    <text evidence="1">The sequence shown here is derived from an EMBL/GenBank/DDBJ whole genome shotgun (WGS) entry which is preliminary data.</text>
</comment>
<evidence type="ECO:0000313" key="1">
    <source>
        <dbReference type="EMBL" id="RXH78185.1"/>
    </source>
</evidence>
<sequence length="81" mass="9145">MFENDAEIKDEDKFLHMTYTGKQKQVIGAARSGIIPRRVRRKTTANRAAARSDIAPGRDKVRFVESPTVEKRKGGLKLLSM</sequence>
<dbReference type="EMBL" id="RDQH01000339">
    <property type="protein sequence ID" value="RXH78185.1"/>
    <property type="molecule type" value="Genomic_DNA"/>
</dbReference>
<organism evidence="1 2">
    <name type="scientific">Malus domestica</name>
    <name type="common">Apple</name>
    <name type="synonym">Pyrus malus</name>
    <dbReference type="NCBI Taxonomy" id="3750"/>
    <lineage>
        <taxon>Eukaryota</taxon>
        <taxon>Viridiplantae</taxon>
        <taxon>Streptophyta</taxon>
        <taxon>Embryophyta</taxon>
        <taxon>Tracheophyta</taxon>
        <taxon>Spermatophyta</taxon>
        <taxon>Magnoliopsida</taxon>
        <taxon>eudicotyledons</taxon>
        <taxon>Gunneridae</taxon>
        <taxon>Pentapetalae</taxon>
        <taxon>rosids</taxon>
        <taxon>fabids</taxon>
        <taxon>Rosales</taxon>
        <taxon>Rosaceae</taxon>
        <taxon>Amygdaloideae</taxon>
        <taxon>Maleae</taxon>
        <taxon>Malus</taxon>
    </lineage>
</organism>
<protein>
    <submittedName>
        <fullName evidence="1">Uncharacterized protein</fullName>
    </submittedName>
</protein>
<proteinExistence type="predicted"/>
<name>A0A498I7Y8_MALDO</name>
<evidence type="ECO:0000313" key="2">
    <source>
        <dbReference type="Proteomes" id="UP000290289"/>
    </source>
</evidence>